<dbReference type="Gene3D" id="3.40.50.150">
    <property type="entry name" value="Vaccinia Virus protein VP39"/>
    <property type="match status" value="1"/>
</dbReference>
<proteinExistence type="predicted"/>
<dbReference type="PANTHER" id="PTHR42998:SF1">
    <property type="entry name" value="TYPE I RESTRICTION ENZYME HINDI METHYLASE SUBUNIT"/>
    <property type="match status" value="1"/>
</dbReference>
<comment type="caution">
    <text evidence="3">The sequence shown here is derived from an EMBL/GenBank/DDBJ whole genome shotgun (WGS) entry which is preliminary data.</text>
</comment>
<feature type="domain" description="DNA methylase adenine-specific" evidence="2">
    <location>
        <begin position="119"/>
        <end position="433"/>
    </location>
</feature>
<gene>
    <name evidence="3" type="ORF">GCM10011579_089150</name>
</gene>
<dbReference type="GO" id="GO:0009307">
    <property type="term" value="P:DNA restriction-modification system"/>
    <property type="evidence" value="ECO:0007669"/>
    <property type="project" value="UniProtKB-KW"/>
</dbReference>
<reference evidence="3 4" key="1">
    <citation type="journal article" date="2014" name="Int. J. Syst. Evol. Microbiol.">
        <title>Complete genome sequence of Corynebacterium casei LMG S-19264T (=DSM 44701T), isolated from a smear-ripened cheese.</title>
        <authorList>
            <consortium name="US DOE Joint Genome Institute (JGI-PGF)"/>
            <person name="Walter F."/>
            <person name="Albersmeier A."/>
            <person name="Kalinowski J."/>
            <person name="Ruckert C."/>
        </authorList>
    </citation>
    <scope>NUCLEOTIDE SEQUENCE [LARGE SCALE GENOMIC DNA]</scope>
    <source>
        <strain evidence="3 4">CGMCC 4.7111</strain>
    </source>
</reference>
<dbReference type="Pfam" id="PF02384">
    <property type="entry name" value="N6_Mtase"/>
    <property type="match status" value="1"/>
</dbReference>
<dbReference type="GO" id="GO:0032259">
    <property type="term" value="P:methylation"/>
    <property type="evidence" value="ECO:0007669"/>
    <property type="project" value="InterPro"/>
</dbReference>
<dbReference type="InterPro" id="IPR002052">
    <property type="entry name" value="DNA_methylase_N6_adenine_CS"/>
</dbReference>
<dbReference type="InterPro" id="IPR052916">
    <property type="entry name" value="Type-I_RE_MTase_Subunit"/>
</dbReference>
<dbReference type="EMBL" id="BMMM01000026">
    <property type="protein sequence ID" value="GGN91866.1"/>
    <property type="molecule type" value="Genomic_DNA"/>
</dbReference>
<dbReference type="PROSITE" id="PS00092">
    <property type="entry name" value="N6_MTASE"/>
    <property type="match status" value="1"/>
</dbReference>
<dbReference type="PRINTS" id="PR00507">
    <property type="entry name" value="N12N6MTFRASE"/>
</dbReference>
<name>A0A917YDK0_9ACTN</name>
<evidence type="ECO:0000313" key="3">
    <source>
        <dbReference type="EMBL" id="GGN91866.1"/>
    </source>
</evidence>
<organism evidence="3 4">
    <name type="scientific">Streptomyces albiflavescens</name>
    <dbReference type="NCBI Taxonomy" id="1623582"/>
    <lineage>
        <taxon>Bacteria</taxon>
        <taxon>Bacillati</taxon>
        <taxon>Actinomycetota</taxon>
        <taxon>Actinomycetes</taxon>
        <taxon>Kitasatosporales</taxon>
        <taxon>Streptomycetaceae</taxon>
        <taxon>Streptomyces</taxon>
    </lineage>
</organism>
<dbReference type="SUPFAM" id="SSF53335">
    <property type="entry name" value="S-adenosyl-L-methionine-dependent methyltransferases"/>
    <property type="match status" value="1"/>
</dbReference>
<dbReference type="InterPro" id="IPR003356">
    <property type="entry name" value="DNA_methylase_A-5"/>
</dbReference>
<evidence type="ECO:0000256" key="1">
    <source>
        <dbReference type="ARBA" id="ARBA00022747"/>
    </source>
</evidence>
<sequence length="474" mass="51173">MERASKGMSLGRVLDALRGALAPQDALLLVMAVILLRHEAETERGDEWGDLTPAREAWGALMSGGLWRDGGHGLAEALHRGLRAREAEFSSLLDLPNLGGVRGQQVAALIDWVAAAPDLTEIFEVCLDHGQTTSKGGDYYTPSDVARLLAGVMEPREGDAVYDPVCGSGGLLLRAREHLEASGGHADELALYGQDESRSALQTAAMNVCVHGAEARLKGPESTFVNDRFADLTFDVVVANPPFNQSGWDEGGYLRHSLPWPYGVPPAGNANFAWAQHVVRKMTPTGRGALLLPTGAATTAKTAEGQIRARLVDDDVLSCVVELPAGLIPHVRNPVSLWLFTKSKKPRDNWGRSDRSGQFLLIDARDTAASVTRGRRAMPEAAKKRIIKTFAAWRGVRGSQPYEDVPAWCTSVSRGEIAAKEYDVLPSHHVAAPPAESVPADAHERAADLTDELLGLFETSRRLEGELRDLLGQL</sequence>
<dbReference type="GO" id="GO:0003677">
    <property type="term" value="F:DNA binding"/>
    <property type="evidence" value="ECO:0007669"/>
    <property type="project" value="InterPro"/>
</dbReference>
<accession>A0A917YDK0</accession>
<evidence type="ECO:0000259" key="2">
    <source>
        <dbReference type="Pfam" id="PF02384"/>
    </source>
</evidence>
<dbReference type="PANTHER" id="PTHR42998">
    <property type="entry name" value="TYPE I RESTRICTION ENZYME HINDVIIP M PROTEIN-RELATED"/>
    <property type="match status" value="1"/>
</dbReference>
<dbReference type="Proteomes" id="UP000600365">
    <property type="component" value="Unassembled WGS sequence"/>
</dbReference>
<protein>
    <recommendedName>
        <fullName evidence="2">DNA methylase adenine-specific domain-containing protein</fullName>
    </recommendedName>
</protein>
<keyword evidence="1" id="KW-0680">Restriction system</keyword>
<evidence type="ECO:0000313" key="4">
    <source>
        <dbReference type="Proteomes" id="UP000600365"/>
    </source>
</evidence>
<dbReference type="GO" id="GO:0008170">
    <property type="term" value="F:N-methyltransferase activity"/>
    <property type="evidence" value="ECO:0007669"/>
    <property type="project" value="InterPro"/>
</dbReference>
<dbReference type="InterPro" id="IPR029063">
    <property type="entry name" value="SAM-dependent_MTases_sf"/>
</dbReference>
<dbReference type="AlphaFoldDB" id="A0A917YDK0"/>
<keyword evidence="4" id="KW-1185">Reference proteome</keyword>